<accession>A0ABP1AK49</accession>
<gene>
    <name evidence="1" type="ORF">CSSPJE1EN2_LOCUS5886</name>
</gene>
<proteinExistence type="predicted"/>
<dbReference type="InterPro" id="IPR032466">
    <property type="entry name" value="Metal_Hydrolase"/>
</dbReference>
<name>A0ABP1AK49_9BRYO</name>
<evidence type="ECO:0000313" key="2">
    <source>
        <dbReference type="Proteomes" id="UP001497522"/>
    </source>
</evidence>
<evidence type="ECO:0000313" key="1">
    <source>
        <dbReference type="EMBL" id="CAK9862891.1"/>
    </source>
</evidence>
<dbReference type="PANTHER" id="PTHR22642">
    <property type="entry name" value="IMIDAZOLONEPROPIONASE"/>
    <property type="match status" value="1"/>
</dbReference>
<reference evidence="1" key="1">
    <citation type="submission" date="2024-03" db="EMBL/GenBank/DDBJ databases">
        <authorList>
            <consortium name="ELIXIR-Norway"/>
            <consortium name="Elixir Norway"/>
        </authorList>
    </citation>
    <scope>NUCLEOTIDE SEQUENCE</scope>
</reference>
<protein>
    <submittedName>
        <fullName evidence="1">Uncharacterized protein</fullName>
    </submittedName>
</protein>
<dbReference type="Gene3D" id="3.20.20.140">
    <property type="entry name" value="Metal-dependent hydrolases"/>
    <property type="match status" value="1"/>
</dbReference>
<organism evidence="1 2">
    <name type="scientific">Sphagnum jensenii</name>
    <dbReference type="NCBI Taxonomy" id="128206"/>
    <lineage>
        <taxon>Eukaryota</taxon>
        <taxon>Viridiplantae</taxon>
        <taxon>Streptophyta</taxon>
        <taxon>Embryophyta</taxon>
        <taxon>Bryophyta</taxon>
        <taxon>Sphagnophytina</taxon>
        <taxon>Sphagnopsida</taxon>
        <taxon>Sphagnales</taxon>
        <taxon>Sphagnaceae</taxon>
        <taxon>Sphagnum</taxon>
    </lineage>
</organism>
<dbReference type="Proteomes" id="UP001497522">
    <property type="component" value="Chromosome 13"/>
</dbReference>
<dbReference type="Gene3D" id="1.10.1760.20">
    <property type="match status" value="1"/>
</dbReference>
<keyword evidence="2" id="KW-1185">Reference proteome</keyword>
<dbReference type="EMBL" id="OZ023714">
    <property type="protein sequence ID" value="CAK9862891.1"/>
    <property type="molecule type" value="Genomic_DNA"/>
</dbReference>
<sequence length="255" mass="27107">MSLVTRFVPEPSLEERRAALIAASKLALARGVTSVVDFGRFSPGETAQQAWDDLNDDNTNYRLHVLDPDWLLKPVLEADNAGHQVAVHAIGDAAKDQVLTILSMPGIFQVGQLDILEQVVSLLLCKCKHLQVSSLDPLRGIQAAMRRTPNGWQSPWIPFEIISSEAPLTGYTVGAAYASLMDTHVGSLSPGQPGNPVSITLQSLAVLALSVVLGSHLGMDAVLLYLLGGTCGLPIFAGGSSGYHILLADKSSGYL</sequence>
<dbReference type="SUPFAM" id="SSF51556">
    <property type="entry name" value="Metallo-dependent hydrolases"/>
    <property type="match status" value="1"/>
</dbReference>
<dbReference type="PANTHER" id="PTHR22642:SF2">
    <property type="entry name" value="PROTEIN LONG AFTER FAR-RED 3"/>
    <property type="match status" value="1"/>
</dbReference>
<dbReference type="InterPro" id="IPR003784">
    <property type="entry name" value="BioY"/>
</dbReference>
<dbReference type="Pfam" id="PF02632">
    <property type="entry name" value="BioY"/>
    <property type="match status" value="1"/>
</dbReference>